<evidence type="ECO:0000256" key="10">
    <source>
        <dbReference type="SAM" id="Phobius"/>
    </source>
</evidence>
<dbReference type="GO" id="GO:0015031">
    <property type="term" value="P:protein transport"/>
    <property type="evidence" value="ECO:0007669"/>
    <property type="project" value="UniProtKB-KW"/>
</dbReference>
<dbReference type="PROSITE" id="PS00756">
    <property type="entry name" value="SECY_2"/>
    <property type="match status" value="1"/>
</dbReference>
<name>A0A1X9PUY9_9RHOD</name>
<dbReference type="PIRSF" id="PIRSF004557">
    <property type="entry name" value="SecY"/>
    <property type="match status" value="1"/>
</dbReference>
<keyword evidence="3" id="KW-0813">Transport</keyword>
<organism evidence="11">
    <name type="scientific">Rhodochaete parvula</name>
    <dbReference type="NCBI Taxonomy" id="110510"/>
    <lineage>
        <taxon>Eukaryota</taxon>
        <taxon>Rhodophyta</taxon>
        <taxon>Compsopogonophyceae</taxon>
        <taxon>Rhodochaetales</taxon>
        <taxon>Rhodochaetaceae</taxon>
        <taxon>Rhodochaete</taxon>
    </lineage>
</organism>
<feature type="transmembrane region" description="Helical" evidence="10">
    <location>
        <begin position="109"/>
        <end position="129"/>
    </location>
</feature>
<evidence type="ECO:0000313" key="12">
    <source>
        <dbReference type="EMBL" id="ASK39611.1"/>
    </source>
</evidence>
<geneLocation type="plastid" evidence="11"/>
<keyword evidence="7" id="KW-0811">Translocation</keyword>
<dbReference type="Pfam" id="PF00344">
    <property type="entry name" value="SecY"/>
    <property type="match status" value="1"/>
</dbReference>
<dbReference type="EMBL" id="KX284728">
    <property type="protein sequence ID" value="ASK39611.1"/>
    <property type="molecule type" value="Genomic_DNA"/>
</dbReference>
<sequence>MATTDAIKGLKNKIYISITLLILARIGVFIPIPGLDHTSFYNSIQQNSIINFLNVFSGGGFSTLGLFTLGISPYINASIIMQSLIKVLPSLKELQEEEGAKGRQQITQLTRYLSLGLAFIQSISISYWIKPYVFNWNIEFIISTVIALTTGSIIVMWIGENITEKGIGNGASLIICLNIAAGMAKNLNLKLNLTNPSLNGMKILTIFLTFIIMSGLIIIIQSATRKIELISIRQLGKEINRNSYLPLNFKYLGIMPLILASTGISLISIKFNNLFNSNNLIYYLIYYCLILAFSFFQSSITLDATDISKNLKKMDTNLPGITPGKSTQQYLQKTINRLTFLGSNLLFCAAIFPSVISKLTNTPELRGLGVTTLFILVSVTIDTGKQINTYFFSESYKKLM</sequence>
<accession>A0A1X9PUY9</accession>
<dbReference type="InterPro" id="IPR023201">
    <property type="entry name" value="SecY_dom_sf"/>
</dbReference>
<evidence type="ECO:0000256" key="6">
    <source>
        <dbReference type="ARBA" id="ARBA00022989"/>
    </source>
</evidence>
<feature type="transmembrane region" description="Helical" evidence="10">
    <location>
        <begin position="338"/>
        <end position="356"/>
    </location>
</feature>
<evidence type="ECO:0000313" key="11">
    <source>
        <dbReference type="EMBL" id="ARO91312.1"/>
    </source>
</evidence>
<gene>
    <name evidence="11" type="primary">secY</name>
    <name evidence="12" type="ORF">Rhodc_067</name>
</gene>
<keyword evidence="11" id="KW-0934">Plastid</keyword>
<reference evidence="12" key="3">
    <citation type="submission" date="2017-07" db="EMBL/GenBank/DDBJ databases">
        <authorList>
            <person name="Sun Z.S."/>
            <person name="Albrecht U."/>
            <person name="Echele G."/>
            <person name="Lee C.C."/>
        </authorList>
    </citation>
    <scope>NUCLEOTIDE SEQUENCE</scope>
</reference>
<reference evidence="11" key="2">
    <citation type="submission" date="2017-03" db="EMBL/GenBank/DDBJ databases">
        <title>The new red algal subphylum Proteorhodophytina comprises the largest and most divergent plastid genomes known.</title>
        <authorList>
            <person name="Munoz-Gomez S.A."/>
            <person name="Mejia-Franco F.G."/>
            <person name="Durnin K."/>
            <person name="Morgan C."/>
            <person name="Grisdale C.J."/>
            <person name="Archibald J.M."/>
            <person name="Slamovits C.H."/>
        </authorList>
    </citation>
    <scope>NUCLEOTIDE SEQUENCE</scope>
    <source>
        <strain evidence="11">UTEX LB2715</strain>
    </source>
</reference>
<protein>
    <submittedName>
        <fullName evidence="11">Preprotein translocase secY subunit</fullName>
    </submittedName>
    <submittedName>
        <fullName evidence="12">Preprotein translocase subunit SecY</fullName>
    </submittedName>
</protein>
<feature type="transmembrane region" description="Helical" evidence="10">
    <location>
        <begin position="368"/>
        <end position="392"/>
    </location>
</feature>
<keyword evidence="8 10" id="KW-0472">Membrane</keyword>
<reference evidence="12" key="1">
    <citation type="journal article" date="2016" name="BMC Biol.">
        <title>Parallel evolution of highly conserved plastid genome architecture in red seaweeds and seed plants.</title>
        <authorList>
            <person name="Lee J."/>
            <person name="Cho C.H."/>
            <person name="Park S.I."/>
            <person name="Choi J.W."/>
            <person name="Song H.S."/>
            <person name="West J.A."/>
            <person name="Bhattacharya D."/>
            <person name="Yoon H.S."/>
        </authorList>
    </citation>
    <scope>NUCLEOTIDE SEQUENCE</scope>
</reference>
<comment type="subcellular location">
    <subcellularLocation>
        <location evidence="1">Membrane</location>
        <topology evidence="1">Multi-pass membrane protein</topology>
    </subcellularLocation>
</comment>
<dbReference type="AlphaFoldDB" id="A0A1X9PUY9"/>
<dbReference type="InterPro" id="IPR002208">
    <property type="entry name" value="SecY/SEC61-alpha"/>
</dbReference>
<feature type="transmembrane region" description="Helical" evidence="10">
    <location>
        <begin position="166"/>
        <end position="183"/>
    </location>
</feature>
<evidence type="ECO:0000256" key="9">
    <source>
        <dbReference type="RuleBase" id="RU004349"/>
    </source>
</evidence>
<evidence type="ECO:0000256" key="7">
    <source>
        <dbReference type="ARBA" id="ARBA00023010"/>
    </source>
</evidence>
<feature type="transmembrane region" description="Helical" evidence="10">
    <location>
        <begin position="141"/>
        <end position="159"/>
    </location>
</feature>
<dbReference type="PANTHER" id="PTHR10906">
    <property type="entry name" value="SECY/SEC61-ALPHA FAMILY MEMBER"/>
    <property type="match status" value="1"/>
</dbReference>
<evidence type="ECO:0000256" key="3">
    <source>
        <dbReference type="ARBA" id="ARBA00022448"/>
    </source>
</evidence>
<dbReference type="NCBIfam" id="TIGR00967">
    <property type="entry name" value="3a0501s007"/>
    <property type="match status" value="1"/>
</dbReference>
<evidence type="ECO:0000256" key="4">
    <source>
        <dbReference type="ARBA" id="ARBA00022692"/>
    </source>
</evidence>
<dbReference type="PRINTS" id="PR00303">
    <property type="entry name" value="SECYTRNLCASE"/>
</dbReference>
<feature type="transmembrane region" description="Helical" evidence="10">
    <location>
        <begin position="244"/>
        <end position="269"/>
    </location>
</feature>
<evidence type="ECO:0000256" key="1">
    <source>
        <dbReference type="ARBA" id="ARBA00004141"/>
    </source>
</evidence>
<feature type="transmembrane region" description="Helical" evidence="10">
    <location>
        <begin position="12"/>
        <end position="32"/>
    </location>
</feature>
<dbReference type="EMBL" id="KY709212">
    <property type="protein sequence ID" value="ARO91312.1"/>
    <property type="molecule type" value="Genomic_DNA"/>
</dbReference>
<evidence type="ECO:0000256" key="5">
    <source>
        <dbReference type="ARBA" id="ARBA00022927"/>
    </source>
</evidence>
<keyword evidence="5" id="KW-0653">Protein transport</keyword>
<proteinExistence type="inferred from homology"/>
<dbReference type="InterPro" id="IPR026593">
    <property type="entry name" value="SecY"/>
</dbReference>
<dbReference type="InterPro" id="IPR030659">
    <property type="entry name" value="SecY_CS"/>
</dbReference>
<dbReference type="SUPFAM" id="SSF103491">
    <property type="entry name" value="Preprotein translocase SecY subunit"/>
    <property type="match status" value="1"/>
</dbReference>
<feature type="transmembrane region" description="Helical" evidence="10">
    <location>
        <begin position="52"/>
        <end position="75"/>
    </location>
</feature>
<comment type="similarity">
    <text evidence="2 9">Belongs to the SecY/SEC61-alpha family.</text>
</comment>
<dbReference type="GO" id="GO:0016020">
    <property type="term" value="C:membrane"/>
    <property type="evidence" value="ECO:0007669"/>
    <property type="project" value="UniProtKB-SubCell"/>
</dbReference>
<keyword evidence="6 10" id="KW-1133">Transmembrane helix</keyword>
<evidence type="ECO:0000256" key="8">
    <source>
        <dbReference type="ARBA" id="ARBA00023136"/>
    </source>
</evidence>
<keyword evidence="11" id="KW-0150">Chloroplast</keyword>
<dbReference type="HAMAP" id="MF_01465">
    <property type="entry name" value="SecY"/>
    <property type="match status" value="1"/>
</dbReference>
<feature type="transmembrane region" description="Helical" evidence="10">
    <location>
        <begin position="281"/>
        <end position="304"/>
    </location>
</feature>
<dbReference type="Gene3D" id="1.10.3370.10">
    <property type="entry name" value="SecY subunit domain"/>
    <property type="match status" value="1"/>
</dbReference>
<evidence type="ECO:0000256" key="2">
    <source>
        <dbReference type="ARBA" id="ARBA00005751"/>
    </source>
</evidence>
<feature type="transmembrane region" description="Helical" evidence="10">
    <location>
        <begin position="203"/>
        <end position="223"/>
    </location>
</feature>
<keyword evidence="4 10" id="KW-0812">Transmembrane</keyword>